<reference evidence="2 3" key="1">
    <citation type="submission" date="2019-04" db="EMBL/GenBank/DDBJ databases">
        <title>Draft genome of the big-headed turtle Platysternon megacephalum.</title>
        <authorList>
            <person name="Gong S."/>
        </authorList>
    </citation>
    <scope>NUCLEOTIDE SEQUENCE [LARGE SCALE GENOMIC DNA]</scope>
    <source>
        <strain evidence="2">DO16091913</strain>
        <tissue evidence="2">Muscle</tissue>
    </source>
</reference>
<sequence length="132" mass="14663">MRDLKWDRQSCTLRMLQGSGSSEWWEYRGPAESANTSRSRSAPEPPTQPGACQGVETDLGIRLRLEKRLLPSPLMGKRNRKEHRAPLPPRGRDDSSLTALPDKTYGGECGTDKEKRQDRNGGSFPALGKVSV</sequence>
<gene>
    <name evidence="2" type="ORF">DR999_PMT18826</name>
</gene>
<name>A0A4D9DQ81_9SAUR</name>
<evidence type="ECO:0000313" key="3">
    <source>
        <dbReference type="Proteomes" id="UP000297703"/>
    </source>
</evidence>
<evidence type="ECO:0000256" key="1">
    <source>
        <dbReference type="SAM" id="MobiDB-lite"/>
    </source>
</evidence>
<keyword evidence="3" id="KW-1185">Reference proteome</keyword>
<feature type="compositionally biased region" description="Basic and acidic residues" evidence="1">
    <location>
        <begin position="59"/>
        <end position="69"/>
    </location>
</feature>
<reference evidence="2 3" key="2">
    <citation type="submission" date="2019-04" db="EMBL/GenBank/DDBJ databases">
        <title>The genome sequence of big-headed turtle.</title>
        <authorList>
            <person name="Gong S."/>
        </authorList>
    </citation>
    <scope>NUCLEOTIDE SEQUENCE [LARGE SCALE GENOMIC DNA]</scope>
    <source>
        <strain evidence="2">DO16091913</strain>
        <tissue evidence="2">Muscle</tissue>
    </source>
</reference>
<feature type="compositionally biased region" description="Basic and acidic residues" evidence="1">
    <location>
        <begin position="110"/>
        <end position="119"/>
    </location>
</feature>
<dbReference type="Proteomes" id="UP000297703">
    <property type="component" value="Unassembled WGS sequence"/>
</dbReference>
<feature type="region of interest" description="Disordered" evidence="1">
    <location>
        <begin position="18"/>
        <end position="132"/>
    </location>
</feature>
<protein>
    <submittedName>
        <fullName evidence="2">L-amino-acid oxidase-like</fullName>
    </submittedName>
</protein>
<dbReference type="AlphaFoldDB" id="A0A4D9DQ81"/>
<evidence type="ECO:0000313" key="2">
    <source>
        <dbReference type="EMBL" id="TFJ99194.1"/>
    </source>
</evidence>
<dbReference type="EMBL" id="QXTE01000345">
    <property type="protein sequence ID" value="TFJ99194.1"/>
    <property type="molecule type" value="Genomic_DNA"/>
</dbReference>
<accession>A0A4D9DQ81</accession>
<proteinExistence type="predicted"/>
<comment type="caution">
    <text evidence="2">The sequence shown here is derived from an EMBL/GenBank/DDBJ whole genome shotgun (WGS) entry which is preliminary data.</text>
</comment>
<organism evidence="2 3">
    <name type="scientific">Platysternon megacephalum</name>
    <name type="common">big-headed turtle</name>
    <dbReference type="NCBI Taxonomy" id="55544"/>
    <lineage>
        <taxon>Eukaryota</taxon>
        <taxon>Metazoa</taxon>
        <taxon>Chordata</taxon>
        <taxon>Craniata</taxon>
        <taxon>Vertebrata</taxon>
        <taxon>Euteleostomi</taxon>
        <taxon>Archelosauria</taxon>
        <taxon>Testudinata</taxon>
        <taxon>Testudines</taxon>
        <taxon>Cryptodira</taxon>
        <taxon>Durocryptodira</taxon>
        <taxon>Testudinoidea</taxon>
        <taxon>Platysternidae</taxon>
        <taxon>Platysternon</taxon>
    </lineage>
</organism>